<dbReference type="eggNOG" id="COG1977">
    <property type="taxonomic scope" value="Bacteria"/>
</dbReference>
<name>G0A931_COLFT</name>
<dbReference type="KEGG" id="cfu:CFU_2310"/>
<reference evidence="4 5" key="5">
    <citation type="journal article" date="2011" name="ISME J.">
        <title>Dual transcriptional profiling of a bacterial/fungal confrontation: Collimonas fungivorans versus Aspergillus niger.</title>
        <authorList>
            <person name="Mela F."/>
            <person name="Fritsche K."/>
            <person name="de Boer W."/>
            <person name="van Veen J.A."/>
            <person name="de Graaff L.H."/>
            <person name="van den Berg M."/>
            <person name="Leveau J.H."/>
        </authorList>
    </citation>
    <scope>NUCLEOTIDE SEQUENCE [LARGE SCALE GENOMIC DNA]</scope>
    <source>
        <strain evidence="4 5">Ter331</strain>
    </source>
</reference>
<dbReference type="InterPro" id="IPR012675">
    <property type="entry name" value="Beta-grasp_dom_sf"/>
</dbReference>
<dbReference type="SUPFAM" id="SSF54285">
    <property type="entry name" value="MoaD/ThiS"/>
    <property type="match status" value="1"/>
</dbReference>
<dbReference type="GO" id="GO:1990133">
    <property type="term" value="C:molybdopterin adenylyltransferase complex"/>
    <property type="evidence" value="ECO:0007669"/>
    <property type="project" value="TreeGrafter"/>
</dbReference>
<reference evidence="4 5" key="1">
    <citation type="journal article" date="2004" name="Environ. Microbiol.">
        <title>Phylogeny-function analysis of (meta)genomic libraries: screening for expression of ribosomal RNA genes by large-insert library fluorescent in situ hybridization (LIL-FISH).</title>
        <authorList>
            <person name="Leveau J.H."/>
            <person name="Gerards S."/>
            <person name="de Boer W."/>
            <person name="van Veen J.A."/>
        </authorList>
    </citation>
    <scope>NUCLEOTIDE SEQUENCE [LARGE SCALE GENOMIC DNA]</scope>
    <source>
        <strain evidence="4 5">Ter331</strain>
    </source>
</reference>
<proteinExistence type="inferred from homology"/>
<dbReference type="EMBL" id="CP002745">
    <property type="protein sequence ID" value="AEK62137.1"/>
    <property type="molecule type" value="Genomic_DNA"/>
</dbReference>
<evidence type="ECO:0000313" key="5">
    <source>
        <dbReference type="Proteomes" id="UP000008392"/>
    </source>
</evidence>
<dbReference type="AlphaFoldDB" id="G0A931"/>
<protein>
    <recommendedName>
        <fullName evidence="3">Molybdopterin synthase sulfur carrier subunit</fullName>
    </recommendedName>
</protein>
<sequence length="92" mass="10109">MPEKENVMKIQLRFFASIREALNLSQETLELPASIATVGELRTFLRTRGPVWAEVLAEGRSLRMAFNQELANADTALAESGEVAFFPPVTGG</sequence>
<dbReference type="Proteomes" id="UP000008392">
    <property type="component" value="Chromosome"/>
</dbReference>
<reference evidence="4 5" key="2">
    <citation type="journal article" date="2006" name="J. Microbiol. Methods">
        <title>Genomic flank-sequencing of plasposon insertion sites for rapid identification of functional genes.</title>
        <authorList>
            <person name="Leveau J.H."/>
            <person name="Gerards S."/>
            <person name="Fritsche K."/>
            <person name="Zondag G."/>
            <person name="van Veen J.A."/>
        </authorList>
    </citation>
    <scope>NUCLEOTIDE SEQUENCE [LARGE SCALE GENOMIC DNA]</scope>
    <source>
        <strain evidence="4 5">Ter331</strain>
    </source>
</reference>
<keyword evidence="5" id="KW-1185">Reference proteome</keyword>
<dbReference type="InterPro" id="IPR044672">
    <property type="entry name" value="MOCS2A"/>
</dbReference>
<keyword evidence="1" id="KW-0547">Nucleotide-binding</keyword>
<dbReference type="GO" id="GO:0000166">
    <property type="term" value="F:nucleotide binding"/>
    <property type="evidence" value="ECO:0007669"/>
    <property type="project" value="UniProtKB-KW"/>
</dbReference>
<reference evidence="4 5" key="3">
    <citation type="journal article" date="2008" name="FEMS Microbiol. Ecol.">
        <title>Identification and characterization of genes underlying chitinolysis in Collimonas fungivorans Ter331.</title>
        <authorList>
            <person name="Fritsche K."/>
            <person name="de Boer W."/>
            <person name="Gerards S."/>
            <person name="van den Berg M."/>
            <person name="van Veen J.A."/>
            <person name="Leveau J.H."/>
        </authorList>
    </citation>
    <scope>NUCLEOTIDE SEQUENCE [LARGE SCALE GENOMIC DNA]</scope>
    <source>
        <strain evidence="4 5">Ter331</strain>
    </source>
</reference>
<comment type="similarity">
    <text evidence="2">Belongs to the MoaD family.</text>
</comment>
<dbReference type="InterPro" id="IPR016155">
    <property type="entry name" value="Mopterin_synth/thiamin_S_b"/>
</dbReference>
<organism evidence="4 5">
    <name type="scientific">Collimonas fungivorans (strain Ter331)</name>
    <dbReference type="NCBI Taxonomy" id="1005048"/>
    <lineage>
        <taxon>Bacteria</taxon>
        <taxon>Pseudomonadati</taxon>
        <taxon>Pseudomonadota</taxon>
        <taxon>Betaproteobacteria</taxon>
        <taxon>Burkholderiales</taxon>
        <taxon>Oxalobacteraceae</taxon>
        <taxon>Collimonas</taxon>
    </lineage>
</organism>
<dbReference type="HOGENOM" id="CLU_114601_4_0_4"/>
<gene>
    <name evidence="4" type="primary">moaD</name>
    <name evidence="4" type="ordered locus">CFU_2310</name>
</gene>
<reference evidence="4 5" key="4">
    <citation type="journal article" date="2010" name="Environ. Microbiol.">
        <title>The bacterial genus Collimonas: mycophagy, weathering and other adaptive solutions to life in oligotrophic soil environments.</title>
        <authorList>
            <person name="Leveau J.H."/>
            <person name="Uroz S."/>
            <person name="de Boer W."/>
        </authorList>
    </citation>
    <scope>NUCLEOTIDE SEQUENCE [LARGE SCALE GENOMIC DNA]</scope>
    <source>
        <strain evidence="4 5">Ter331</strain>
    </source>
</reference>
<evidence type="ECO:0000256" key="3">
    <source>
        <dbReference type="ARBA" id="ARBA00024247"/>
    </source>
</evidence>
<dbReference type="PANTHER" id="PTHR33359:SF1">
    <property type="entry name" value="MOLYBDOPTERIN SYNTHASE SULFUR CARRIER SUBUNIT"/>
    <property type="match status" value="1"/>
</dbReference>
<dbReference type="GO" id="GO:0006777">
    <property type="term" value="P:Mo-molybdopterin cofactor biosynthetic process"/>
    <property type="evidence" value="ECO:0007669"/>
    <property type="project" value="InterPro"/>
</dbReference>
<reference evidence="5" key="6">
    <citation type="submission" date="2011-05" db="EMBL/GenBank/DDBJ databases">
        <title>Complete sequence of Collimonas fungivorans Ter331.</title>
        <authorList>
            <person name="Leveau J.H."/>
        </authorList>
    </citation>
    <scope>NUCLEOTIDE SEQUENCE [LARGE SCALE GENOMIC DNA]</scope>
    <source>
        <strain evidence="5">Ter331</strain>
    </source>
</reference>
<evidence type="ECO:0000256" key="1">
    <source>
        <dbReference type="ARBA" id="ARBA00022741"/>
    </source>
</evidence>
<evidence type="ECO:0000256" key="2">
    <source>
        <dbReference type="ARBA" id="ARBA00024200"/>
    </source>
</evidence>
<dbReference type="PANTHER" id="PTHR33359">
    <property type="entry name" value="MOLYBDOPTERIN SYNTHASE SULFUR CARRIER SUBUNIT"/>
    <property type="match status" value="1"/>
</dbReference>
<evidence type="ECO:0000313" key="4">
    <source>
        <dbReference type="EMBL" id="AEK62137.1"/>
    </source>
</evidence>
<dbReference type="NCBIfam" id="TIGR01682">
    <property type="entry name" value="moaD"/>
    <property type="match status" value="1"/>
</dbReference>
<dbReference type="STRING" id="1005048.CFU_2310"/>
<dbReference type="Pfam" id="PF02597">
    <property type="entry name" value="ThiS"/>
    <property type="match status" value="1"/>
</dbReference>
<dbReference type="UniPathway" id="UPA00344"/>
<dbReference type="InterPro" id="IPR003749">
    <property type="entry name" value="ThiS/MoaD-like"/>
</dbReference>
<accession>G0A931</accession>
<dbReference type="Gene3D" id="3.10.20.30">
    <property type="match status" value="1"/>
</dbReference>
<dbReference type="CDD" id="cd00754">
    <property type="entry name" value="Ubl_MoaD"/>
    <property type="match status" value="1"/>
</dbReference>